<dbReference type="SUPFAM" id="SSF52113">
    <property type="entry name" value="BRCT domain"/>
    <property type="match status" value="2"/>
</dbReference>
<feature type="compositionally biased region" description="Acidic residues" evidence="1">
    <location>
        <begin position="81"/>
        <end position="94"/>
    </location>
</feature>
<evidence type="ECO:0000313" key="3">
    <source>
        <dbReference type="Proteomes" id="UP000694846"/>
    </source>
</evidence>
<dbReference type="Gene3D" id="3.40.50.10190">
    <property type="entry name" value="BRCT domain"/>
    <property type="match status" value="2"/>
</dbReference>
<dbReference type="InterPro" id="IPR001357">
    <property type="entry name" value="BRCT_dom"/>
</dbReference>
<gene>
    <name evidence="4" type="primary">LOC112694020</name>
</gene>
<name>A0A8B8GPX8_9HEMI</name>
<feature type="domain" description="BRCT" evidence="2">
    <location>
        <begin position="161"/>
        <end position="220"/>
    </location>
</feature>
<feature type="domain" description="BRCT" evidence="2">
    <location>
        <begin position="242"/>
        <end position="349"/>
    </location>
</feature>
<accession>A0A8B8GPX8</accession>
<feature type="region of interest" description="Disordered" evidence="1">
    <location>
        <begin position="79"/>
        <end position="104"/>
    </location>
</feature>
<organism evidence="3 4">
    <name type="scientific">Sipha flava</name>
    <name type="common">yellow sugarcane aphid</name>
    <dbReference type="NCBI Taxonomy" id="143950"/>
    <lineage>
        <taxon>Eukaryota</taxon>
        <taxon>Metazoa</taxon>
        <taxon>Ecdysozoa</taxon>
        <taxon>Arthropoda</taxon>
        <taxon>Hexapoda</taxon>
        <taxon>Insecta</taxon>
        <taxon>Pterygota</taxon>
        <taxon>Neoptera</taxon>
        <taxon>Paraneoptera</taxon>
        <taxon>Hemiptera</taxon>
        <taxon>Sternorrhyncha</taxon>
        <taxon>Aphidomorpha</taxon>
        <taxon>Aphidoidea</taxon>
        <taxon>Aphididae</taxon>
        <taxon>Sipha</taxon>
    </lineage>
</organism>
<reference evidence="4" key="1">
    <citation type="submission" date="2025-08" db="UniProtKB">
        <authorList>
            <consortium name="RefSeq"/>
        </authorList>
    </citation>
    <scope>IDENTIFICATION</scope>
    <source>
        <tissue evidence="4">Whole body</tissue>
    </source>
</reference>
<evidence type="ECO:0000259" key="2">
    <source>
        <dbReference type="PROSITE" id="PS50172"/>
    </source>
</evidence>
<keyword evidence="3" id="KW-1185">Reference proteome</keyword>
<evidence type="ECO:0000313" key="4">
    <source>
        <dbReference type="RefSeq" id="XP_025425128.1"/>
    </source>
</evidence>
<dbReference type="AlphaFoldDB" id="A0A8B8GPX8"/>
<evidence type="ECO:0000256" key="1">
    <source>
        <dbReference type="SAM" id="MobiDB-lite"/>
    </source>
</evidence>
<dbReference type="GeneID" id="112694020"/>
<dbReference type="Proteomes" id="UP000694846">
    <property type="component" value="Unplaced"/>
</dbReference>
<dbReference type="InterPro" id="IPR036420">
    <property type="entry name" value="BRCT_dom_sf"/>
</dbReference>
<sequence>MATSNSETQEDITTTQSRVYTIAGTLDAVHSMFCSNDSPQQKENKDIIQEYSNEAHYSKANNHDVDYSNNTEPEIVVISSSEDEDEDEDEDEGEVLQKKNDLSENQKADSEYHWRKLVPFHYSSYHANGLNNVAITFTNVPNHEDMKMLTSFSNHFDIPIELTWSDRITHIVVTSEVTREFKSTVQIFNGVLLNCFIVTMKWIHDCLESGVLIKENFYLPPDYENESTFLTSLQVKIGLIKSPMEWMKGCVVYVLGTISNERRSYKLLEWMDRLGCKIVNNIADFINYEFFYRIILVDTSENNYRNTQIPSKQIIIEWLVNYQAVTLYMEWMFQCLSNYRLMEIEDFKLDYSSN</sequence>
<dbReference type="SMART" id="SM00292">
    <property type="entry name" value="BRCT"/>
    <property type="match status" value="1"/>
</dbReference>
<dbReference type="PROSITE" id="PS50172">
    <property type="entry name" value="BRCT"/>
    <property type="match status" value="2"/>
</dbReference>
<proteinExistence type="predicted"/>
<dbReference type="RefSeq" id="XP_025425128.1">
    <property type="nucleotide sequence ID" value="XM_025569343.1"/>
</dbReference>
<feature type="compositionally biased region" description="Basic and acidic residues" evidence="1">
    <location>
        <begin position="95"/>
        <end position="104"/>
    </location>
</feature>
<protein>
    <submittedName>
        <fullName evidence="4">Uncharacterized protein LOC112694020</fullName>
    </submittedName>
</protein>
<dbReference type="OrthoDB" id="6625678at2759"/>